<gene>
    <name evidence="2" type="ORF">JBW_00126</name>
</gene>
<protein>
    <submittedName>
        <fullName evidence="2">Uncharacterized protein</fullName>
    </submittedName>
</protein>
<accession>I8TRD3</accession>
<feature type="signal peptide" evidence="1">
    <location>
        <begin position="1"/>
        <end position="26"/>
    </location>
</feature>
<dbReference type="HOGENOM" id="CLU_3186971_0_0_9"/>
<sequence precursor="true">MSIQQRCFTALIPMIFMLTFSQAAFANPLELSLDDSIALGGIVSEQ</sequence>
<name>I8TRD3_9FIRM</name>
<reference evidence="3" key="2">
    <citation type="submission" date="2015-02" db="EMBL/GenBank/DDBJ databases">
        <title>Complete Genome Sequence of Pelosinus fermentans JBW45.</title>
        <authorList>
            <person name="De Leon K.B."/>
            <person name="Utturkar S.M."/>
            <person name="Camilleri L.B."/>
            <person name="Arkin A.P."/>
            <person name="Fields M.W."/>
            <person name="Brown S.D."/>
            <person name="Wall J.D."/>
        </authorList>
    </citation>
    <scope>NUCLEOTIDE SEQUENCE [LARGE SCALE GENOMIC DNA]</scope>
    <source>
        <strain evidence="3">JBW45</strain>
    </source>
</reference>
<organism evidence="2 3">
    <name type="scientific">Pelosinus fermentans JBW45</name>
    <dbReference type="NCBI Taxonomy" id="1192197"/>
    <lineage>
        <taxon>Bacteria</taxon>
        <taxon>Bacillati</taxon>
        <taxon>Bacillota</taxon>
        <taxon>Negativicutes</taxon>
        <taxon>Selenomonadales</taxon>
        <taxon>Sporomusaceae</taxon>
        <taxon>Pelosinus</taxon>
    </lineage>
</organism>
<dbReference type="KEGG" id="pft:JBW_00126"/>
<dbReference type="STRING" id="1192197.JBW_00126"/>
<dbReference type="EMBL" id="CP010978">
    <property type="protein sequence ID" value="AJQ25478.1"/>
    <property type="molecule type" value="Genomic_DNA"/>
</dbReference>
<dbReference type="RefSeq" id="WP_007961015.1">
    <property type="nucleotide sequence ID" value="NZ_CP010978.1"/>
</dbReference>
<reference evidence="2 3" key="1">
    <citation type="journal article" date="2015" name="Genome Announc.">
        <title>Complete Genome Sequence of Pelosinus fermentans JBW45, a Member of a Remarkably Competitive Group of Negativicutes in the Firmicutes Phylum.</title>
        <authorList>
            <person name="De Leon K.B."/>
            <person name="Utturkar S.M."/>
            <person name="Camilleri L.B."/>
            <person name="Elias D.A."/>
            <person name="Arkin A.P."/>
            <person name="Fields M.W."/>
            <person name="Brown S.D."/>
            <person name="Wall J.D."/>
        </authorList>
    </citation>
    <scope>NUCLEOTIDE SEQUENCE [LARGE SCALE GENOMIC DNA]</scope>
    <source>
        <strain evidence="2 3">JBW45</strain>
    </source>
</reference>
<evidence type="ECO:0000313" key="3">
    <source>
        <dbReference type="Proteomes" id="UP000005361"/>
    </source>
</evidence>
<dbReference type="Proteomes" id="UP000005361">
    <property type="component" value="Chromosome"/>
</dbReference>
<proteinExistence type="predicted"/>
<dbReference type="AlphaFoldDB" id="I8TRD3"/>
<evidence type="ECO:0000256" key="1">
    <source>
        <dbReference type="SAM" id="SignalP"/>
    </source>
</evidence>
<keyword evidence="1" id="KW-0732">Signal</keyword>
<evidence type="ECO:0000313" key="2">
    <source>
        <dbReference type="EMBL" id="AJQ25478.1"/>
    </source>
</evidence>
<feature type="chain" id="PRO_5039483792" evidence="1">
    <location>
        <begin position="27"/>
        <end position="46"/>
    </location>
</feature>